<dbReference type="Proteomes" id="UP000095672">
    <property type="component" value="Chromosome"/>
</dbReference>
<keyword evidence="1" id="KW-0732">Signal</keyword>
<feature type="signal peptide" evidence="1">
    <location>
        <begin position="1"/>
        <end position="19"/>
    </location>
</feature>
<organism evidence="2 3">
    <name type="scientific">Microbulbifer aggregans</name>
    <dbReference type="NCBI Taxonomy" id="1769779"/>
    <lineage>
        <taxon>Bacteria</taxon>
        <taxon>Pseudomonadati</taxon>
        <taxon>Pseudomonadota</taxon>
        <taxon>Gammaproteobacteria</taxon>
        <taxon>Cellvibrionales</taxon>
        <taxon>Microbulbiferaceae</taxon>
        <taxon>Microbulbifer</taxon>
    </lineage>
</organism>
<evidence type="ECO:0000256" key="1">
    <source>
        <dbReference type="SAM" id="SignalP"/>
    </source>
</evidence>
<reference evidence="3" key="1">
    <citation type="submission" date="2016-01" db="EMBL/GenBank/DDBJ databases">
        <title>Complete genome sequence of Microbulbifer sp. CCB-MM1, a halophile isolated from Matang Mangrove Forest, Perak.</title>
        <authorList>
            <person name="Moh T.H."/>
            <person name="Dinesh B."/>
            <person name="Lau N.-S."/>
            <person name="Go F."/>
            <person name="Alexander Chong S.-C."/>
        </authorList>
    </citation>
    <scope>NUCLEOTIDE SEQUENCE [LARGE SCALE GENOMIC DNA]</scope>
    <source>
        <strain evidence="3">CCB-MM1</strain>
    </source>
</reference>
<evidence type="ECO:0000313" key="2">
    <source>
        <dbReference type="EMBL" id="AOS96331.1"/>
    </source>
</evidence>
<accession>A0A1C9W597</accession>
<dbReference type="EMBL" id="CP014143">
    <property type="protein sequence ID" value="AOS96331.1"/>
    <property type="molecule type" value="Genomic_DNA"/>
</dbReference>
<keyword evidence="3" id="KW-1185">Reference proteome</keyword>
<evidence type="ECO:0000313" key="3">
    <source>
        <dbReference type="Proteomes" id="UP000095672"/>
    </source>
</evidence>
<proteinExistence type="predicted"/>
<dbReference type="KEGG" id="micc:AUP74_00864"/>
<dbReference type="RefSeq" id="WP_069946482.1">
    <property type="nucleotide sequence ID" value="NZ_CP014143.1"/>
</dbReference>
<feature type="chain" id="PRO_5008895446" evidence="1">
    <location>
        <begin position="20"/>
        <end position="233"/>
    </location>
</feature>
<protein>
    <submittedName>
        <fullName evidence="2">Uncharacterized protein</fullName>
    </submittedName>
</protein>
<name>A0A1C9W597_9GAMM</name>
<dbReference type="OrthoDB" id="9841891at2"/>
<sequence length="233" mass="26147" precursor="true">MNKSLILAFAFACSTVFFAFEYFRLTNPPEEAITNKETSHLTAHQDTVMAINPAQPIVPIDDYENEHEHSNEKSTYNIHDVKKELCKSDPSEHYCSINTELDLADMIFDGNLSAAKVEETGIVLQGSNYNEVMQNIVGNDSENIMKSEEFNQRAIAMANSIDPRIESSFACNPNLCLASVRAYSEQNWQDFQEAFFTGDAAGNLFILPDPHEDQVYRVLVALGNGLPVLKREN</sequence>
<dbReference type="AlphaFoldDB" id="A0A1C9W597"/>
<gene>
    <name evidence="2" type="ORF">AUP74_00864</name>
</gene>